<sequence>MPKYVFRIWVAIFEANIGKNDKDINELVVNLFIFLSNTGLNMHLAPYALSA</sequence>
<dbReference type="AlphaFoldDB" id="A0A318J2X6"/>
<proteinExistence type="predicted"/>
<gene>
    <name evidence="1" type="ORF">DFR42_106165</name>
</gene>
<dbReference type="EMBL" id="QJKB01000006">
    <property type="protein sequence ID" value="PXX41986.1"/>
    <property type="molecule type" value="Genomic_DNA"/>
</dbReference>
<name>A0A318J2X6_9BURK</name>
<reference evidence="1 2" key="1">
    <citation type="submission" date="2018-05" db="EMBL/GenBank/DDBJ databases">
        <title>Genomic Encyclopedia of Type Strains, Phase IV (KMG-IV): sequencing the most valuable type-strain genomes for metagenomic binning, comparative biology and taxonomic classification.</title>
        <authorList>
            <person name="Goeker M."/>
        </authorList>
    </citation>
    <scope>NUCLEOTIDE SEQUENCE [LARGE SCALE GENOMIC DNA]</scope>
    <source>
        <strain evidence="1 2">DSM 19792</strain>
    </source>
</reference>
<evidence type="ECO:0000313" key="1">
    <source>
        <dbReference type="EMBL" id="PXX41986.1"/>
    </source>
</evidence>
<evidence type="ECO:0000313" key="2">
    <source>
        <dbReference type="Proteomes" id="UP000247792"/>
    </source>
</evidence>
<keyword evidence="2" id="KW-1185">Reference proteome</keyword>
<organism evidence="1 2">
    <name type="scientific">Undibacterium pigrum</name>
    <dbReference type="NCBI Taxonomy" id="401470"/>
    <lineage>
        <taxon>Bacteria</taxon>
        <taxon>Pseudomonadati</taxon>
        <taxon>Pseudomonadota</taxon>
        <taxon>Betaproteobacteria</taxon>
        <taxon>Burkholderiales</taxon>
        <taxon>Oxalobacteraceae</taxon>
        <taxon>Undibacterium</taxon>
    </lineage>
</organism>
<protein>
    <submittedName>
        <fullName evidence="1">Uncharacterized protein</fullName>
    </submittedName>
</protein>
<accession>A0A318J2X6</accession>
<dbReference type="Proteomes" id="UP000247792">
    <property type="component" value="Unassembled WGS sequence"/>
</dbReference>
<comment type="caution">
    <text evidence="1">The sequence shown here is derived from an EMBL/GenBank/DDBJ whole genome shotgun (WGS) entry which is preliminary data.</text>
</comment>